<name>A0A510V9A4_9CELL</name>
<dbReference type="InterPro" id="IPR003018">
    <property type="entry name" value="GAF"/>
</dbReference>
<organism evidence="4 5">
    <name type="scientific">Cellulomonas xylanilytica</name>
    <dbReference type="NCBI Taxonomy" id="233583"/>
    <lineage>
        <taxon>Bacteria</taxon>
        <taxon>Bacillati</taxon>
        <taxon>Actinomycetota</taxon>
        <taxon>Actinomycetes</taxon>
        <taxon>Micrococcales</taxon>
        <taxon>Cellulomonadaceae</taxon>
        <taxon>Cellulomonas</taxon>
    </lineage>
</organism>
<dbReference type="RefSeq" id="WP_146931320.1">
    <property type="nucleotide sequence ID" value="NZ_BJUB01000016.1"/>
</dbReference>
<feature type="domain" description="ANTAR" evidence="3">
    <location>
        <begin position="182"/>
        <end position="252"/>
    </location>
</feature>
<gene>
    <name evidence="4" type="ORF">CXY01_39690</name>
</gene>
<evidence type="ECO:0000256" key="1">
    <source>
        <dbReference type="ARBA" id="ARBA00023015"/>
    </source>
</evidence>
<comment type="caution">
    <text evidence="4">The sequence shown here is derived from an EMBL/GenBank/DDBJ whole genome shotgun (WGS) entry which is preliminary data.</text>
</comment>
<dbReference type="Gene3D" id="3.30.450.40">
    <property type="match status" value="1"/>
</dbReference>
<dbReference type="EMBL" id="BJUB01000016">
    <property type="protein sequence ID" value="GEK23449.1"/>
    <property type="molecule type" value="Genomic_DNA"/>
</dbReference>
<dbReference type="SMART" id="SM01012">
    <property type="entry name" value="ANTAR"/>
    <property type="match status" value="1"/>
</dbReference>
<accession>A0A510V9A4</accession>
<dbReference type="GO" id="GO:0003723">
    <property type="term" value="F:RNA binding"/>
    <property type="evidence" value="ECO:0007669"/>
    <property type="project" value="InterPro"/>
</dbReference>
<dbReference type="Pfam" id="PF13185">
    <property type="entry name" value="GAF_2"/>
    <property type="match status" value="1"/>
</dbReference>
<keyword evidence="1" id="KW-0805">Transcription regulation</keyword>
<dbReference type="InterPro" id="IPR005561">
    <property type="entry name" value="ANTAR"/>
</dbReference>
<sequence>MRGAGHQAAAGGPDDALILHVVGLDVQEQVEVPVGDPVTVLAHLARVVAAAPPDEPLPVRLCRACVEVLGADGGAVTLASTTTERLTLATSNGVSAQLEDLQDVLGEGPGQQAYEEGRVVVTQVDGLLDDAFPLFAHLADDLTGPLTVWAFPLHPGGPTFGVITVYRRTGELAHSLEDAQLLADAIGAALLDDTGPDGSLPFASWSDRARVHQATGMVVAQLGVTTQDALALLRAHAFASTTTVDAIAADVTGRRLTFAHTSTGLASTDGTETDTLGGAT</sequence>
<dbReference type="Proteomes" id="UP000321118">
    <property type="component" value="Unassembled WGS sequence"/>
</dbReference>
<keyword evidence="2" id="KW-0804">Transcription</keyword>
<dbReference type="SUPFAM" id="SSF55781">
    <property type="entry name" value="GAF domain-like"/>
    <property type="match status" value="1"/>
</dbReference>
<dbReference type="Gene3D" id="1.10.10.10">
    <property type="entry name" value="Winged helix-like DNA-binding domain superfamily/Winged helix DNA-binding domain"/>
    <property type="match status" value="1"/>
</dbReference>
<dbReference type="InterPro" id="IPR029016">
    <property type="entry name" value="GAF-like_dom_sf"/>
</dbReference>
<evidence type="ECO:0000313" key="5">
    <source>
        <dbReference type="Proteomes" id="UP000321118"/>
    </source>
</evidence>
<dbReference type="OrthoDB" id="7466251at2"/>
<evidence type="ECO:0000256" key="2">
    <source>
        <dbReference type="ARBA" id="ARBA00023163"/>
    </source>
</evidence>
<evidence type="ECO:0000259" key="3">
    <source>
        <dbReference type="SMART" id="SM01012"/>
    </source>
</evidence>
<dbReference type="InterPro" id="IPR036388">
    <property type="entry name" value="WH-like_DNA-bd_sf"/>
</dbReference>
<dbReference type="AlphaFoldDB" id="A0A510V9A4"/>
<evidence type="ECO:0000313" key="4">
    <source>
        <dbReference type="EMBL" id="GEK23449.1"/>
    </source>
</evidence>
<dbReference type="Pfam" id="PF03861">
    <property type="entry name" value="ANTAR"/>
    <property type="match status" value="1"/>
</dbReference>
<reference evidence="4 5" key="1">
    <citation type="submission" date="2019-07" db="EMBL/GenBank/DDBJ databases">
        <title>Whole genome shotgun sequence of Cellulomonas xylanilytica NBRC 101102.</title>
        <authorList>
            <person name="Hosoyama A."/>
            <person name="Uohara A."/>
            <person name="Ohji S."/>
            <person name="Ichikawa N."/>
        </authorList>
    </citation>
    <scope>NUCLEOTIDE SEQUENCE [LARGE SCALE GENOMIC DNA]</scope>
    <source>
        <strain evidence="4 5">NBRC 101102</strain>
    </source>
</reference>
<keyword evidence="5" id="KW-1185">Reference proteome</keyword>
<proteinExistence type="predicted"/>
<protein>
    <recommendedName>
        <fullName evidence="3">ANTAR domain-containing protein</fullName>
    </recommendedName>
</protein>